<keyword evidence="8" id="KW-1185">Reference proteome</keyword>
<feature type="transmembrane region" description="Helical" evidence="6">
    <location>
        <begin position="75"/>
        <end position="93"/>
    </location>
</feature>
<dbReference type="PANTHER" id="PTHR32196">
    <property type="entry name" value="ABC TRANSPORTER PERMEASE PROTEIN YPHD-RELATED-RELATED"/>
    <property type="match status" value="1"/>
</dbReference>
<organism evidence="7 8">
    <name type="scientific">Fervidobacterium gondwanense DSM 13020</name>
    <dbReference type="NCBI Taxonomy" id="1121883"/>
    <lineage>
        <taxon>Bacteria</taxon>
        <taxon>Thermotogati</taxon>
        <taxon>Thermotogota</taxon>
        <taxon>Thermotogae</taxon>
        <taxon>Thermotogales</taxon>
        <taxon>Fervidobacteriaceae</taxon>
        <taxon>Fervidobacterium</taxon>
    </lineage>
</organism>
<feature type="transmembrane region" description="Helical" evidence="6">
    <location>
        <begin position="249"/>
        <end position="267"/>
    </location>
</feature>
<dbReference type="EMBL" id="FRDJ01000005">
    <property type="protein sequence ID" value="SHN61384.1"/>
    <property type="molecule type" value="Genomic_DNA"/>
</dbReference>
<dbReference type="GO" id="GO:0022857">
    <property type="term" value="F:transmembrane transporter activity"/>
    <property type="evidence" value="ECO:0007669"/>
    <property type="project" value="InterPro"/>
</dbReference>
<keyword evidence="3 6" id="KW-0812">Transmembrane</keyword>
<sequence length="354" mass="38710">MSDTRASIKNIFTSLKKLDLPIIVIVIFLLSLFVLAGITKVSISSLLNDSLVRIGMNGVLVLAMLPTIRAGIGPNFGLPVGIIGGLLGMLIVMENQITGPAGFFIAIAISIAFNLGFGLIYAWLLDKVRGQEMMVETYVGYSIVAFMSIMWLVLPFSSPEMVWAIGGKGLRYTLTLQNYFDKVLNNFWRFKVFGEFYFPTGLILFFAFMCFVVYLFFKTKSGLGIDLVGQNELYAISSGVKPKKARRNAVILSTVLAGIGIIVYAQSYGFVQLYQAPLFMTFPAVASILIGGASIRRASITNVVLGTIVFQTLLTVSLPVLSQVTRGDITEVMRLIVSNGMILYALTRAPKEAN</sequence>
<feature type="transmembrane region" description="Helical" evidence="6">
    <location>
        <begin position="99"/>
        <end position="125"/>
    </location>
</feature>
<evidence type="ECO:0000256" key="2">
    <source>
        <dbReference type="ARBA" id="ARBA00022475"/>
    </source>
</evidence>
<feature type="transmembrane region" description="Helical" evidence="6">
    <location>
        <begin position="273"/>
        <end position="293"/>
    </location>
</feature>
<dbReference type="GO" id="GO:0005886">
    <property type="term" value="C:plasma membrane"/>
    <property type="evidence" value="ECO:0007669"/>
    <property type="project" value="UniProtKB-SubCell"/>
</dbReference>
<protein>
    <submittedName>
        <fullName evidence="7">Monosaccharide ABC transporter membrane protein, CUT2 family</fullName>
    </submittedName>
</protein>
<evidence type="ECO:0000256" key="4">
    <source>
        <dbReference type="ARBA" id="ARBA00022989"/>
    </source>
</evidence>
<dbReference type="Pfam" id="PF02653">
    <property type="entry name" value="BPD_transp_2"/>
    <property type="match status" value="1"/>
</dbReference>
<evidence type="ECO:0000313" key="7">
    <source>
        <dbReference type="EMBL" id="SHN61384.1"/>
    </source>
</evidence>
<dbReference type="AlphaFoldDB" id="A0A1M7SSN3"/>
<evidence type="ECO:0000256" key="1">
    <source>
        <dbReference type="ARBA" id="ARBA00004651"/>
    </source>
</evidence>
<evidence type="ECO:0000256" key="6">
    <source>
        <dbReference type="SAM" id="Phobius"/>
    </source>
</evidence>
<keyword evidence="4 6" id="KW-1133">Transmembrane helix</keyword>
<gene>
    <name evidence="7" type="ORF">SAMN02745226_01203</name>
</gene>
<evidence type="ECO:0000256" key="5">
    <source>
        <dbReference type="ARBA" id="ARBA00023136"/>
    </source>
</evidence>
<feature type="transmembrane region" description="Helical" evidence="6">
    <location>
        <begin position="20"/>
        <end position="38"/>
    </location>
</feature>
<dbReference type="STRING" id="1121883.SAMN02745226_01203"/>
<name>A0A1M7SSN3_FERGO</name>
<dbReference type="Proteomes" id="UP000184207">
    <property type="component" value="Unassembled WGS sequence"/>
</dbReference>
<keyword evidence="5 6" id="KW-0472">Membrane</keyword>
<evidence type="ECO:0000313" key="8">
    <source>
        <dbReference type="Proteomes" id="UP000184207"/>
    </source>
</evidence>
<feature type="transmembrane region" description="Helical" evidence="6">
    <location>
        <begin position="137"/>
        <end position="154"/>
    </location>
</feature>
<dbReference type="RefSeq" id="WP_072759396.1">
    <property type="nucleotide sequence ID" value="NZ_FRDJ01000005.1"/>
</dbReference>
<keyword evidence="2" id="KW-1003">Cell membrane</keyword>
<proteinExistence type="predicted"/>
<comment type="subcellular location">
    <subcellularLocation>
        <location evidence="1">Cell membrane</location>
        <topology evidence="1">Multi-pass membrane protein</topology>
    </subcellularLocation>
</comment>
<evidence type="ECO:0000256" key="3">
    <source>
        <dbReference type="ARBA" id="ARBA00022692"/>
    </source>
</evidence>
<dbReference type="PANTHER" id="PTHR32196:SF15">
    <property type="entry name" value="SUGAR ABC TRANSPORTER PERMEASE PROTEIN"/>
    <property type="match status" value="1"/>
</dbReference>
<feature type="transmembrane region" description="Helical" evidence="6">
    <location>
        <begin position="196"/>
        <end position="217"/>
    </location>
</feature>
<accession>A0A1M7SSN3</accession>
<feature type="transmembrane region" description="Helical" evidence="6">
    <location>
        <begin position="300"/>
        <end position="320"/>
    </location>
</feature>
<dbReference type="OrthoDB" id="5499919at2"/>
<reference evidence="8" key="1">
    <citation type="submission" date="2016-12" db="EMBL/GenBank/DDBJ databases">
        <authorList>
            <person name="Varghese N."/>
            <person name="Submissions S."/>
        </authorList>
    </citation>
    <scope>NUCLEOTIDE SEQUENCE [LARGE SCALE GENOMIC DNA]</scope>
    <source>
        <strain evidence="8">DSM 13020</strain>
    </source>
</reference>
<dbReference type="InterPro" id="IPR001851">
    <property type="entry name" value="ABC_transp_permease"/>
</dbReference>
<feature type="transmembrane region" description="Helical" evidence="6">
    <location>
        <begin position="50"/>
        <end position="68"/>
    </location>
</feature>